<protein>
    <recommendedName>
        <fullName evidence="3">Transposase</fullName>
    </recommendedName>
</protein>
<dbReference type="GO" id="GO:0004803">
    <property type="term" value="F:transposase activity"/>
    <property type="evidence" value="ECO:0007669"/>
    <property type="project" value="InterPro"/>
</dbReference>
<organism evidence="2">
    <name type="scientific">bioreactor metagenome</name>
    <dbReference type="NCBI Taxonomy" id="1076179"/>
    <lineage>
        <taxon>unclassified sequences</taxon>
        <taxon>metagenomes</taxon>
        <taxon>ecological metagenomes</taxon>
    </lineage>
</organism>
<evidence type="ECO:0008006" key="3">
    <source>
        <dbReference type="Google" id="ProtNLM"/>
    </source>
</evidence>
<dbReference type="EMBL" id="VSSQ01000959">
    <property type="protein sequence ID" value="MPM03509.1"/>
    <property type="molecule type" value="Genomic_DNA"/>
</dbReference>
<dbReference type="Gene3D" id="1.10.10.10">
    <property type="entry name" value="Winged helix-like DNA-binding domain superfamily/Winged helix DNA-binding domain"/>
    <property type="match status" value="1"/>
</dbReference>
<dbReference type="GO" id="GO:0003677">
    <property type="term" value="F:DNA binding"/>
    <property type="evidence" value="ECO:0007669"/>
    <property type="project" value="InterPro"/>
</dbReference>
<dbReference type="InterPro" id="IPR002514">
    <property type="entry name" value="Transposase_8"/>
</dbReference>
<dbReference type="AlphaFoldDB" id="A0A644WIR3"/>
<reference evidence="2" key="1">
    <citation type="submission" date="2019-08" db="EMBL/GenBank/DDBJ databases">
        <authorList>
            <person name="Kucharzyk K."/>
            <person name="Murdoch R.W."/>
            <person name="Higgins S."/>
            <person name="Loffler F."/>
        </authorList>
    </citation>
    <scope>NUCLEOTIDE SEQUENCE</scope>
</reference>
<keyword evidence="1" id="KW-0175">Coiled coil</keyword>
<proteinExistence type="predicted"/>
<accession>A0A644WIR3</accession>
<comment type="caution">
    <text evidence="2">The sequence shown here is derived from an EMBL/GenBank/DDBJ whole genome shotgun (WGS) entry which is preliminary data.</text>
</comment>
<dbReference type="InterPro" id="IPR009057">
    <property type="entry name" value="Homeodomain-like_sf"/>
</dbReference>
<evidence type="ECO:0000313" key="2">
    <source>
        <dbReference type="EMBL" id="MPM03509.1"/>
    </source>
</evidence>
<sequence length="95" mass="11259">MKRSRRKFTAEFKARVVLEAIKEHKSLSELAEQFELHPNLISIWKREFLENAASVFSKGNEDKKTIQDAEKEKEELFKQIGQLKVENDWLKKKVL</sequence>
<name>A0A644WIR3_9ZZZZ</name>
<evidence type="ECO:0000256" key="1">
    <source>
        <dbReference type="SAM" id="Coils"/>
    </source>
</evidence>
<feature type="coiled-coil region" evidence="1">
    <location>
        <begin position="59"/>
        <end position="86"/>
    </location>
</feature>
<dbReference type="GO" id="GO:0006313">
    <property type="term" value="P:DNA transposition"/>
    <property type="evidence" value="ECO:0007669"/>
    <property type="project" value="InterPro"/>
</dbReference>
<gene>
    <name evidence="2" type="ORF">SDC9_49776</name>
</gene>
<dbReference type="Pfam" id="PF01527">
    <property type="entry name" value="HTH_Tnp_1"/>
    <property type="match status" value="1"/>
</dbReference>
<dbReference type="SUPFAM" id="SSF46689">
    <property type="entry name" value="Homeodomain-like"/>
    <property type="match status" value="1"/>
</dbReference>
<dbReference type="InterPro" id="IPR036388">
    <property type="entry name" value="WH-like_DNA-bd_sf"/>
</dbReference>